<feature type="transmembrane region" description="Helical" evidence="1">
    <location>
        <begin position="23"/>
        <end position="42"/>
    </location>
</feature>
<keyword evidence="1" id="KW-0472">Membrane</keyword>
<organism evidence="2 3">
    <name type="scientific">Tannerella forsythia (strain ATCC 43037 / JCM 10827 / CCUG 21028 A / KCTC 5666 / FDC 338)</name>
    <name type="common">Bacteroides forsythus</name>
    <dbReference type="NCBI Taxonomy" id="203275"/>
    <lineage>
        <taxon>Bacteria</taxon>
        <taxon>Pseudomonadati</taxon>
        <taxon>Bacteroidota</taxon>
        <taxon>Bacteroidia</taxon>
        <taxon>Bacteroidales</taxon>
        <taxon>Tannerellaceae</taxon>
        <taxon>Tannerella</taxon>
    </lineage>
</organism>
<dbReference type="EMBL" id="CP003191">
    <property type="protein sequence ID" value="AEW19713.1"/>
    <property type="molecule type" value="Genomic_DNA"/>
</dbReference>
<sequence length="58" mass="6917">MLFRLTPIKNCEVSAGQNKANAFVLYFSTTFLHFILFKLFLYKHNKGKEKDRQHHFTP</sequence>
<keyword evidence="3" id="KW-1185">Reference proteome</keyword>
<evidence type="ECO:0000313" key="3">
    <source>
        <dbReference type="Proteomes" id="UP000005436"/>
    </source>
</evidence>
<protein>
    <submittedName>
        <fullName evidence="2">Uncharacterized protein</fullName>
    </submittedName>
</protein>
<proteinExistence type="predicted"/>
<reference evidence="3" key="1">
    <citation type="submission" date="2011-12" db="EMBL/GenBank/DDBJ databases">
        <title>Complete sequence of Tannerella forsythia ATCC 43037.</title>
        <authorList>
            <person name="Dewhirst F."/>
            <person name="Tanner A."/>
            <person name="Izard J."/>
            <person name="Brinkac L."/>
            <person name="Durkin A.S."/>
            <person name="Hostetler J."/>
            <person name="Shetty J."/>
            <person name="Torralba M."/>
            <person name="Gill S."/>
            <person name="Nelson K."/>
        </authorList>
    </citation>
    <scope>NUCLEOTIDE SEQUENCE [LARGE SCALE GENOMIC DNA]</scope>
    <source>
        <strain evidence="3">ATCC 43037 / JCM 10827 / CCUG 33226 / KCTC 5666 / FDC 338</strain>
    </source>
</reference>
<keyword evidence="1" id="KW-1133">Transmembrane helix</keyword>
<evidence type="ECO:0000313" key="2">
    <source>
        <dbReference type="EMBL" id="AEW19713.1"/>
    </source>
</evidence>
<dbReference type="Proteomes" id="UP000005436">
    <property type="component" value="Chromosome"/>
</dbReference>
<keyword evidence="1" id="KW-0812">Transmembrane</keyword>
<dbReference type="HOGENOM" id="CLU_2977730_0_0_10"/>
<name>G8UJX4_TANFA</name>
<dbReference type="KEGG" id="tfo:BFO_2296"/>
<gene>
    <name evidence="2" type="ordered locus">BFO_2296</name>
</gene>
<accession>G8UJX4</accession>
<evidence type="ECO:0000256" key="1">
    <source>
        <dbReference type="SAM" id="Phobius"/>
    </source>
</evidence>
<dbReference type="AlphaFoldDB" id="G8UJX4"/>